<dbReference type="InterPro" id="IPR037406">
    <property type="entry name" value="MetR_PBP2"/>
</dbReference>
<dbReference type="InterPro" id="IPR005119">
    <property type="entry name" value="LysR_subst-bd"/>
</dbReference>
<dbReference type="SUPFAM" id="SSF53850">
    <property type="entry name" value="Periplasmic binding protein-like II"/>
    <property type="match status" value="1"/>
</dbReference>
<protein>
    <recommendedName>
        <fullName evidence="3">HTH-type transcriptional regulator MetR</fullName>
    </recommendedName>
</protein>
<dbReference type="EMBL" id="FTOE01000011">
    <property type="protein sequence ID" value="SIT02258.1"/>
    <property type="molecule type" value="Genomic_DNA"/>
</dbReference>
<evidence type="ECO:0000256" key="3">
    <source>
        <dbReference type="ARBA" id="ARBA00019365"/>
    </source>
</evidence>
<dbReference type="InterPro" id="IPR036390">
    <property type="entry name" value="WH_DNA-bd_sf"/>
</dbReference>
<comment type="similarity">
    <text evidence="2">Belongs to the LysR transcriptional regulatory family.</text>
</comment>
<evidence type="ECO:0000256" key="7">
    <source>
        <dbReference type="ARBA" id="ARBA00023015"/>
    </source>
</evidence>
<evidence type="ECO:0000256" key="1">
    <source>
        <dbReference type="ARBA" id="ARBA00004496"/>
    </source>
</evidence>
<evidence type="ECO:0000256" key="6">
    <source>
        <dbReference type="ARBA" id="ARBA00022605"/>
    </source>
</evidence>
<dbReference type="OrthoDB" id="155872at2"/>
<keyword evidence="11" id="KW-0486">Methionine biosynthesis</keyword>
<dbReference type="PANTHER" id="PTHR30126">
    <property type="entry name" value="HTH-TYPE TRANSCRIPTIONAL REGULATOR"/>
    <property type="match status" value="1"/>
</dbReference>
<keyword evidence="5" id="KW-0678">Repressor</keyword>
<keyword evidence="10" id="KW-0804">Transcription</keyword>
<keyword evidence="9" id="KW-0010">Activator</keyword>
<keyword evidence="6" id="KW-0028">Amino-acid biosynthesis</keyword>
<comment type="subcellular location">
    <subcellularLocation>
        <location evidence="1">Cytoplasm</location>
    </subcellularLocation>
</comment>
<dbReference type="STRING" id="619304.SAMN05421760_11163"/>
<keyword evidence="7" id="KW-0805">Transcription regulation</keyword>
<evidence type="ECO:0000256" key="8">
    <source>
        <dbReference type="ARBA" id="ARBA00023125"/>
    </source>
</evidence>
<evidence type="ECO:0000256" key="10">
    <source>
        <dbReference type="ARBA" id="ARBA00023163"/>
    </source>
</evidence>
<evidence type="ECO:0000256" key="11">
    <source>
        <dbReference type="ARBA" id="ARBA00023167"/>
    </source>
</evidence>
<feature type="domain" description="HTH lysR-type" evidence="12">
    <location>
        <begin position="1"/>
        <end position="59"/>
    </location>
</feature>
<evidence type="ECO:0000259" key="12">
    <source>
        <dbReference type="PROSITE" id="PS50931"/>
    </source>
</evidence>
<dbReference type="RefSeq" id="WP_054343540.1">
    <property type="nucleotide sequence ID" value="NZ_FTOE01000011.1"/>
</dbReference>
<organism evidence="13 14">
    <name type="scientific">Neptunomonas antarctica</name>
    <dbReference type="NCBI Taxonomy" id="619304"/>
    <lineage>
        <taxon>Bacteria</taxon>
        <taxon>Pseudomonadati</taxon>
        <taxon>Pseudomonadota</taxon>
        <taxon>Gammaproteobacteria</taxon>
        <taxon>Oceanospirillales</taxon>
        <taxon>Oceanospirillaceae</taxon>
        <taxon>Neptunomonas</taxon>
    </lineage>
</organism>
<dbReference type="Gene3D" id="3.40.190.10">
    <property type="entry name" value="Periplasmic binding protein-like II"/>
    <property type="match status" value="1"/>
</dbReference>
<dbReference type="AlphaFoldDB" id="A0A1N7NVD9"/>
<sequence>MLERNHLAILRAVDQQGSLTAAADLLCLTQPALSHSIKKLEQRLGTPLWQKEGRQIRLTQAGLYLLRLAERILPQLELAEEVVCEIASGQRGTLRIGMECHPCYQWLLKVVSPYLVAWPDVDVDVKQRFQFGGIGALYAYEIDLLVTPDPLLRSGLSFEPVFDYEQVLVVGNEHPLAQEVAISPEQLLSETLITYPVELERLDIFSQFLHPANCSPKKHKTIETTDIMLQMVAAGRGVAALPGWLVAEYQSRMPVTSVRLGAGMQKQIFLGQRSTDPKTDYLTAFIELAKKQSESPI</sequence>
<evidence type="ECO:0000256" key="2">
    <source>
        <dbReference type="ARBA" id="ARBA00009437"/>
    </source>
</evidence>
<dbReference type="SUPFAM" id="SSF46785">
    <property type="entry name" value="Winged helix' DNA-binding domain"/>
    <property type="match status" value="1"/>
</dbReference>
<dbReference type="GO" id="GO:0000976">
    <property type="term" value="F:transcription cis-regulatory region binding"/>
    <property type="evidence" value="ECO:0007669"/>
    <property type="project" value="TreeGrafter"/>
</dbReference>
<dbReference type="CDD" id="cd08441">
    <property type="entry name" value="PBP2_MetR"/>
    <property type="match status" value="1"/>
</dbReference>
<evidence type="ECO:0000256" key="9">
    <source>
        <dbReference type="ARBA" id="ARBA00023159"/>
    </source>
</evidence>
<dbReference type="GO" id="GO:0009086">
    <property type="term" value="P:methionine biosynthetic process"/>
    <property type="evidence" value="ECO:0007669"/>
    <property type="project" value="UniProtKB-KW"/>
</dbReference>
<proteinExistence type="inferred from homology"/>
<evidence type="ECO:0000256" key="5">
    <source>
        <dbReference type="ARBA" id="ARBA00022491"/>
    </source>
</evidence>
<dbReference type="GO" id="GO:0003700">
    <property type="term" value="F:DNA-binding transcription factor activity"/>
    <property type="evidence" value="ECO:0007669"/>
    <property type="project" value="InterPro"/>
</dbReference>
<dbReference type="PANTHER" id="PTHR30126:SF25">
    <property type="entry name" value="HTH-TYPE TRANSCRIPTIONAL REGULATOR METR"/>
    <property type="match status" value="1"/>
</dbReference>
<dbReference type="Gene3D" id="1.10.10.10">
    <property type="entry name" value="Winged helix-like DNA-binding domain superfamily/Winged helix DNA-binding domain"/>
    <property type="match status" value="1"/>
</dbReference>
<keyword evidence="4" id="KW-0963">Cytoplasm</keyword>
<dbReference type="InterPro" id="IPR036388">
    <property type="entry name" value="WH-like_DNA-bd_sf"/>
</dbReference>
<keyword evidence="8" id="KW-0238">DNA-binding</keyword>
<dbReference type="InterPro" id="IPR000847">
    <property type="entry name" value="LysR_HTH_N"/>
</dbReference>
<keyword evidence="14" id="KW-1185">Reference proteome</keyword>
<reference evidence="14" key="1">
    <citation type="submission" date="2017-01" db="EMBL/GenBank/DDBJ databases">
        <authorList>
            <person name="Varghese N."/>
            <person name="Submissions S."/>
        </authorList>
    </citation>
    <scope>NUCLEOTIDE SEQUENCE [LARGE SCALE GENOMIC DNA]</scope>
    <source>
        <strain evidence="14">DSM 22306</strain>
    </source>
</reference>
<dbReference type="Pfam" id="PF00126">
    <property type="entry name" value="HTH_1"/>
    <property type="match status" value="1"/>
</dbReference>
<accession>A0A1N7NVD9</accession>
<dbReference type="Pfam" id="PF03466">
    <property type="entry name" value="LysR_substrate"/>
    <property type="match status" value="1"/>
</dbReference>
<evidence type="ECO:0000256" key="4">
    <source>
        <dbReference type="ARBA" id="ARBA00022490"/>
    </source>
</evidence>
<dbReference type="PROSITE" id="PS50931">
    <property type="entry name" value="HTH_LYSR"/>
    <property type="match status" value="1"/>
</dbReference>
<dbReference type="Proteomes" id="UP000185999">
    <property type="component" value="Unassembled WGS sequence"/>
</dbReference>
<dbReference type="GO" id="GO:0005737">
    <property type="term" value="C:cytoplasm"/>
    <property type="evidence" value="ECO:0007669"/>
    <property type="project" value="UniProtKB-SubCell"/>
</dbReference>
<name>A0A1N7NVD9_9GAMM</name>
<dbReference type="PRINTS" id="PR00039">
    <property type="entry name" value="HTHLYSR"/>
</dbReference>
<evidence type="ECO:0000313" key="14">
    <source>
        <dbReference type="Proteomes" id="UP000185999"/>
    </source>
</evidence>
<evidence type="ECO:0000313" key="13">
    <source>
        <dbReference type="EMBL" id="SIT02258.1"/>
    </source>
</evidence>
<gene>
    <name evidence="13" type="ORF">SAMN05421760_11163</name>
</gene>